<evidence type="ECO:0000256" key="1">
    <source>
        <dbReference type="SAM" id="SignalP"/>
    </source>
</evidence>
<keyword evidence="1" id="KW-0732">Signal</keyword>
<reference evidence="2" key="1">
    <citation type="journal article" date="2023" name="IMA Fungus">
        <title>Comparative genomic study of the Penicillium genus elucidates a diverse pangenome and 15 lateral gene transfer events.</title>
        <authorList>
            <person name="Petersen C."/>
            <person name="Sorensen T."/>
            <person name="Nielsen M.R."/>
            <person name="Sondergaard T.E."/>
            <person name="Sorensen J.L."/>
            <person name="Fitzpatrick D.A."/>
            <person name="Frisvad J.C."/>
            <person name="Nielsen K.L."/>
        </authorList>
    </citation>
    <scope>NUCLEOTIDE SEQUENCE</scope>
    <source>
        <strain evidence="2">IBT 17514</strain>
    </source>
</reference>
<dbReference type="EMBL" id="JAQJAN010000002">
    <property type="protein sequence ID" value="KAJ5738616.1"/>
    <property type="molecule type" value="Genomic_DNA"/>
</dbReference>
<evidence type="ECO:0008006" key="4">
    <source>
        <dbReference type="Google" id="ProtNLM"/>
    </source>
</evidence>
<dbReference type="AlphaFoldDB" id="A0AAD6N0N3"/>
<evidence type="ECO:0000313" key="2">
    <source>
        <dbReference type="EMBL" id="KAJ5738616.1"/>
    </source>
</evidence>
<protein>
    <recommendedName>
        <fullName evidence="4">Hydrophobin</fullName>
    </recommendedName>
</protein>
<organism evidence="2 3">
    <name type="scientific">Penicillium malachiteum</name>
    <dbReference type="NCBI Taxonomy" id="1324776"/>
    <lineage>
        <taxon>Eukaryota</taxon>
        <taxon>Fungi</taxon>
        <taxon>Dikarya</taxon>
        <taxon>Ascomycota</taxon>
        <taxon>Pezizomycotina</taxon>
        <taxon>Eurotiomycetes</taxon>
        <taxon>Eurotiomycetidae</taxon>
        <taxon>Eurotiales</taxon>
        <taxon>Aspergillaceae</taxon>
        <taxon>Penicillium</taxon>
    </lineage>
</organism>
<dbReference type="Proteomes" id="UP001215712">
    <property type="component" value="Unassembled WGS sequence"/>
</dbReference>
<gene>
    <name evidence="2" type="ORF">N7493_001771</name>
</gene>
<proteinExistence type="predicted"/>
<name>A0AAD6N0N3_9EURO</name>
<comment type="caution">
    <text evidence="2">The sequence shown here is derived from an EMBL/GenBank/DDBJ whole genome shotgun (WGS) entry which is preliminary data.</text>
</comment>
<keyword evidence="3" id="KW-1185">Reference proteome</keyword>
<reference evidence="2" key="2">
    <citation type="submission" date="2023-01" db="EMBL/GenBank/DDBJ databases">
        <authorList>
            <person name="Petersen C."/>
        </authorList>
    </citation>
    <scope>NUCLEOTIDE SEQUENCE</scope>
    <source>
        <strain evidence="2">IBT 17514</strain>
    </source>
</reference>
<feature type="chain" id="PRO_5042280970" description="Hydrophobin" evidence="1">
    <location>
        <begin position="17"/>
        <end position="92"/>
    </location>
</feature>
<accession>A0AAD6N0N3</accession>
<sequence>MKYTIVFSALFAAAFAMPTTEGNLGKPTCESHQEVVCSGNGNGGLLSLGNILTGLLGESCSGGDVYCCSSEDVQNGLINLNLDLQCSLNHLL</sequence>
<evidence type="ECO:0000313" key="3">
    <source>
        <dbReference type="Proteomes" id="UP001215712"/>
    </source>
</evidence>
<feature type="signal peptide" evidence="1">
    <location>
        <begin position="1"/>
        <end position="16"/>
    </location>
</feature>